<dbReference type="InterPro" id="IPR051737">
    <property type="entry name" value="L-xylulose/Carbonyl_redctase"/>
</dbReference>
<evidence type="ECO:0000259" key="4">
    <source>
        <dbReference type="SMART" id="SM00822"/>
    </source>
</evidence>
<evidence type="ECO:0000313" key="6">
    <source>
        <dbReference type="EMBL" id="TMO76414.1"/>
    </source>
</evidence>
<feature type="domain" description="Ketoreductase" evidence="4">
    <location>
        <begin position="12"/>
        <end position="174"/>
    </location>
</feature>
<proteinExistence type="inferred from homology"/>
<comment type="subunit">
    <text evidence="2">Homotetramer.</text>
</comment>
<dbReference type="OrthoDB" id="9806974at2"/>
<dbReference type="Proteomes" id="UP000307217">
    <property type="component" value="Unassembled WGS sequence"/>
</dbReference>
<dbReference type="InterPro" id="IPR036291">
    <property type="entry name" value="NAD(P)-bd_dom_sf"/>
</dbReference>
<evidence type="ECO:0000313" key="5">
    <source>
        <dbReference type="EMBL" id="TMO62483.1"/>
    </source>
</evidence>
<evidence type="ECO:0000313" key="8">
    <source>
        <dbReference type="Proteomes" id="UP000307217"/>
    </source>
</evidence>
<dbReference type="SMART" id="SM00822">
    <property type="entry name" value="PKS_KR"/>
    <property type="match status" value="1"/>
</dbReference>
<protein>
    <submittedName>
        <fullName evidence="5">3-oxoacyl-ACP reductase</fullName>
    </submittedName>
</protein>
<dbReference type="Pfam" id="PF13561">
    <property type="entry name" value="adh_short_C2"/>
    <property type="match status" value="1"/>
</dbReference>
<dbReference type="AlphaFoldDB" id="A0A5S3UXR3"/>
<dbReference type="GO" id="GO:0005997">
    <property type="term" value="P:xylulose metabolic process"/>
    <property type="evidence" value="ECO:0007669"/>
    <property type="project" value="TreeGrafter"/>
</dbReference>
<dbReference type="EMBL" id="PNBW01000029">
    <property type="protein sequence ID" value="TMO76414.1"/>
    <property type="molecule type" value="Genomic_DNA"/>
</dbReference>
<dbReference type="GO" id="GO:0050038">
    <property type="term" value="F:L-xylulose reductase (NADPH) activity"/>
    <property type="evidence" value="ECO:0007669"/>
    <property type="project" value="TreeGrafter"/>
</dbReference>
<name>A0A5S3UXR3_9GAMM</name>
<evidence type="ECO:0000256" key="1">
    <source>
        <dbReference type="ARBA" id="ARBA00006484"/>
    </source>
</evidence>
<keyword evidence="3" id="KW-0521">NADP</keyword>
<evidence type="ECO:0000256" key="3">
    <source>
        <dbReference type="ARBA" id="ARBA00022857"/>
    </source>
</evidence>
<dbReference type="CDD" id="cd05233">
    <property type="entry name" value="SDR_c"/>
    <property type="match status" value="1"/>
</dbReference>
<keyword evidence="7" id="KW-1185">Reference proteome</keyword>
<dbReference type="InterPro" id="IPR057326">
    <property type="entry name" value="KR_dom"/>
</dbReference>
<accession>A0A5S3UXR3</accession>
<evidence type="ECO:0000256" key="2">
    <source>
        <dbReference type="ARBA" id="ARBA00011881"/>
    </source>
</evidence>
<dbReference type="PRINTS" id="PR00080">
    <property type="entry name" value="SDRFAMILY"/>
</dbReference>
<dbReference type="RefSeq" id="WP_138593691.1">
    <property type="nucleotide sequence ID" value="NZ_PNBW01000029.1"/>
</dbReference>
<comment type="caution">
    <text evidence="5">The sequence shown here is derived from an EMBL/GenBank/DDBJ whole genome shotgun (WGS) entry which is preliminary data.</text>
</comment>
<gene>
    <name evidence="5" type="ORF">CWC19_20170</name>
    <name evidence="6" type="ORF">CWC20_05835</name>
</gene>
<dbReference type="Gene3D" id="3.40.50.720">
    <property type="entry name" value="NAD(P)-binding Rossmann-like Domain"/>
    <property type="match status" value="1"/>
</dbReference>
<dbReference type="PANTHER" id="PTHR44252:SF3">
    <property type="entry name" value="D-ERYTHRULOSE REDUCTASE-RELATED"/>
    <property type="match status" value="1"/>
</dbReference>
<sequence>MNGFSSSLLANKTVLVTGAGKGIGRACALMAAKCGAQVIAVARTQADLIALQNEHPSHIQVWQEDITSPHFLDRVLSLNELHGLVNNVGTNKVANMFDQADEDLDIVLDLNLKSLYRTAKAALTPIKKAGGGAIVNMSSQMAYVGSPGRTLYCMSKHGVEGLTKAMGVELAPLGIRVNSVCPTFVLTPMTKPMLENEEFKEFVYNMIPMKKLATTEDVANACLFLLSELASMVTATSIKVDGGWTAQ</sequence>
<dbReference type="EMBL" id="PNBX01000136">
    <property type="protein sequence ID" value="TMO62483.1"/>
    <property type="molecule type" value="Genomic_DNA"/>
</dbReference>
<organism evidence="5 8">
    <name type="scientific">Pseudoalteromonas aurantia</name>
    <dbReference type="NCBI Taxonomy" id="43654"/>
    <lineage>
        <taxon>Bacteria</taxon>
        <taxon>Pseudomonadati</taxon>
        <taxon>Pseudomonadota</taxon>
        <taxon>Gammaproteobacteria</taxon>
        <taxon>Alteromonadales</taxon>
        <taxon>Pseudoalteromonadaceae</taxon>
        <taxon>Pseudoalteromonas</taxon>
    </lineage>
</organism>
<dbReference type="PROSITE" id="PS00061">
    <property type="entry name" value="ADH_SHORT"/>
    <property type="match status" value="1"/>
</dbReference>
<evidence type="ECO:0000313" key="7">
    <source>
        <dbReference type="Proteomes" id="UP000307164"/>
    </source>
</evidence>
<dbReference type="PRINTS" id="PR00081">
    <property type="entry name" value="GDHRDH"/>
</dbReference>
<comment type="similarity">
    <text evidence="1">Belongs to the short-chain dehydrogenases/reductases (SDR) family.</text>
</comment>
<reference evidence="5" key="3">
    <citation type="submission" date="2019-09" db="EMBL/GenBank/DDBJ databases">
        <title>Co-occurence of chitin degradation, pigmentation and bioactivity in marine Pseudoalteromonas.</title>
        <authorList>
            <person name="Sonnenschein E.C."/>
            <person name="Bech P.K."/>
        </authorList>
    </citation>
    <scope>NUCLEOTIDE SEQUENCE</scope>
    <source>
        <strain evidence="5">S3790</strain>
    </source>
</reference>
<dbReference type="InterPro" id="IPR020904">
    <property type="entry name" value="Sc_DH/Rdtase_CS"/>
</dbReference>
<dbReference type="PANTHER" id="PTHR44252">
    <property type="entry name" value="D-ERYTHRULOSE REDUCTASE"/>
    <property type="match status" value="1"/>
</dbReference>
<dbReference type="SUPFAM" id="SSF51735">
    <property type="entry name" value="NAD(P)-binding Rossmann-fold domains"/>
    <property type="match status" value="1"/>
</dbReference>
<dbReference type="GO" id="GO:0004090">
    <property type="term" value="F:carbonyl reductase (NADPH) activity"/>
    <property type="evidence" value="ECO:0007669"/>
    <property type="project" value="TreeGrafter"/>
</dbReference>
<dbReference type="FunFam" id="3.40.50.720:FF:000084">
    <property type="entry name" value="Short-chain dehydrogenase reductase"/>
    <property type="match status" value="1"/>
</dbReference>
<reference evidence="7 8" key="1">
    <citation type="submission" date="2018-01" db="EMBL/GenBank/DDBJ databases">
        <authorList>
            <person name="Paulsen S."/>
            <person name="Gram L.K."/>
        </authorList>
    </citation>
    <scope>NUCLEOTIDE SEQUENCE [LARGE SCALE GENOMIC DNA]</scope>
    <source>
        <strain evidence="5 8">S3790</strain>
        <strain evidence="6 7">S3895</strain>
    </source>
</reference>
<dbReference type="Proteomes" id="UP000307164">
    <property type="component" value="Unassembled WGS sequence"/>
</dbReference>
<dbReference type="GO" id="GO:0006006">
    <property type="term" value="P:glucose metabolic process"/>
    <property type="evidence" value="ECO:0007669"/>
    <property type="project" value="TreeGrafter"/>
</dbReference>
<reference evidence="7 8" key="2">
    <citation type="submission" date="2019-06" db="EMBL/GenBank/DDBJ databases">
        <title>Co-occurence of chitin degradation, pigmentation and bioactivity in marine Pseudoalteromonas.</title>
        <authorList>
            <person name="Sonnenschein E.C."/>
            <person name="Bech P.K."/>
        </authorList>
    </citation>
    <scope>NUCLEOTIDE SEQUENCE [LARGE SCALE GENOMIC DNA]</scope>
    <source>
        <strain evidence="8">S3790</strain>
        <strain evidence="6 7">S3895</strain>
    </source>
</reference>
<dbReference type="InterPro" id="IPR002347">
    <property type="entry name" value="SDR_fam"/>
</dbReference>